<evidence type="ECO:0000256" key="7">
    <source>
        <dbReference type="SAM" id="Phobius"/>
    </source>
</evidence>
<dbReference type="PROSITE" id="PS00107">
    <property type="entry name" value="PROTEIN_KINASE_ATP"/>
    <property type="match status" value="1"/>
</dbReference>
<evidence type="ECO:0000313" key="9">
    <source>
        <dbReference type="EMBL" id="QIZ72289.1"/>
    </source>
</evidence>
<dbReference type="InterPro" id="IPR000719">
    <property type="entry name" value="Prot_kinase_dom"/>
</dbReference>
<dbReference type="GO" id="GO:0005524">
    <property type="term" value="F:ATP binding"/>
    <property type="evidence" value="ECO:0007669"/>
    <property type="project" value="UniProtKB-UniRule"/>
</dbReference>
<feature type="region of interest" description="Disordered" evidence="6">
    <location>
        <begin position="275"/>
        <end position="298"/>
    </location>
</feature>
<dbReference type="Gene3D" id="1.10.510.10">
    <property type="entry name" value="Transferase(Phosphotransferase) domain 1"/>
    <property type="match status" value="1"/>
</dbReference>
<evidence type="ECO:0000256" key="6">
    <source>
        <dbReference type="SAM" id="MobiDB-lite"/>
    </source>
</evidence>
<accession>A0A6H1U3U0</accession>
<keyword evidence="7" id="KW-0472">Membrane</keyword>
<dbReference type="AlphaFoldDB" id="A0A6H1U3U0"/>
<dbReference type="RefSeq" id="WP_168570438.1">
    <property type="nucleotide sequence ID" value="NZ_CP051167.1"/>
</dbReference>
<dbReference type="Proteomes" id="UP000500857">
    <property type="component" value="Chromosome"/>
</dbReference>
<evidence type="ECO:0000256" key="2">
    <source>
        <dbReference type="ARBA" id="ARBA00022741"/>
    </source>
</evidence>
<feature type="compositionally biased region" description="Polar residues" evidence="6">
    <location>
        <begin position="438"/>
        <end position="447"/>
    </location>
</feature>
<feature type="transmembrane region" description="Helical" evidence="7">
    <location>
        <begin position="306"/>
        <end position="327"/>
    </location>
</feature>
<keyword evidence="1" id="KW-0808">Transferase</keyword>
<name>A0A6H1U3U0_9CYAN</name>
<organism evidence="9 10">
    <name type="scientific">Oxynema aestuarii AP17</name>
    <dbReference type="NCBI Taxonomy" id="2064643"/>
    <lineage>
        <taxon>Bacteria</taxon>
        <taxon>Bacillati</taxon>
        <taxon>Cyanobacteriota</taxon>
        <taxon>Cyanophyceae</taxon>
        <taxon>Oscillatoriophycideae</taxon>
        <taxon>Oscillatoriales</taxon>
        <taxon>Oscillatoriaceae</taxon>
        <taxon>Oxynema</taxon>
        <taxon>Oxynema aestuarii</taxon>
    </lineage>
</organism>
<dbReference type="KEGG" id="oxy:HCG48_18325"/>
<feature type="compositionally biased region" description="Low complexity" evidence="6">
    <location>
        <begin position="389"/>
        <end position="399"/>
    </location>
</feature>
<dbReference type="EMBL" id="CP051167">
    <property type="protein sequence ID" value="QIZ72289.1"/>
    <property type="molecule type" value="Genomic_DNA"/>
</dbReference>
<dbReference type="Pfam" id="PF00069">
    <property type="entry name" value="Pkinase"/>
    <property type="match status" value="1"/>
</dbReference>
<dbReference type="CDD" id="cd14014">
    <property type="entry name" value="STKc_PknB_like"/>
    <property type="match status" value="1"/>
</dbReference>
<dbReference type="InterPro" id="IPR011009">
    <property type="entry name" value="Kinase-like_dom_sf"/>
</dbReference>
<evidence type="ECO:0000259" key="8">
    <source>
        <dbReference type="PROSITE" id="PS50011"/>
    </source>
</evidence>
<feature type="domain" description="Protein kinase" evidence="8">
    <location>
        <begin position="10"/>
        <end position="273"/>
    </location>
</feature>
<sequence length="577" mass="63511">MNQTLLNNRYRIIKTLGCGGFGETVLAEDTQMPSGRYCAIKQLKSATSDPQVAMLVRDRFRREAAILEELGEEHRQIPRLYAYFQENEQFYLVQEWIEGVTLSDRVAVSGPLAESEVCQLLADLLRVLDFIHSKRIIHRDLKPQNVIIRHKDCKPVLIDFGAVKEIVATTAVQQSGSGATSIVVGTPGFMPAEQAAGRPVFASDLYSLGLTGIYLLTGKTAPELEIDPQTQEIIWHSEQYSISRYLAAVLNRAIQSYPRDRFPTARAMLDALETRSANPGPTQATIAVSAPPSTTTPAHKQDYKPLLIGGAIAVAIALGIGVGASGIGSKPERSQPKATSQESAATPEAKSPVKTNVETLEPKTAIRNPPQYRREPEPQPVRAIAPEEAAPAPDATAPEVYSNPDSDDPLQQQALEVAIPEASAIAPTPQEVEHAAPSETSELSLTPTDPIDGENHSRPGSEPTENNPRPSPEEAIENYYSTLNDRNYQDSWNQLSPEFQTEYHGQDPQSYNGFWEGVDRVDIDRVVRTEQQGDRANVDVELNYATPDGGQTSEVRNFQLIWDENNQKWLIDDSNLN</sequence>
<dbReference type="SUPFAM" id="SSF56112">
    <property type="entry name" value="Protein kinase-like (PK-like)"/>
    <property type="match status" value="1"/>
</dbReference>
<evidence type="ECO:0000256" key="1">
    <source>
        <dbReference type="ARBA" id="ARBA00022679"/>
    </source>
</evidence>
<dbReference type="GO" id="GO:0004674">
    <property type="term" value="F:protein serine/threonine kinase activity"/>
    <property type="evidence" value="ECO:0007669"/>
    <property type="project" value="TreeGrafter"/>
</dbReference>
<protein>
    <submittedName>
        <fullName evidence="9">Protein kinase</fullName>
    </submittedName>
</protein>
<keyword evidence="4 5" id="KW-0067">ATP-binding</keyword>
<dbReference type="PROSITE" id="PS50011">
    <property type="entry name" value="PROTEIN_KINASE_DOM"/>
    <property type="match status" value="1"/>
</dbReference>
<keyword evidence="3 9" id="KW-0418">Kinase</keyword>
<feature type="region of interest" description="Disordered" evidence="6">
    <location>
        <begin position="428"/>
        <end position="474"/>
    </location>
</feature>
<feature type="region of interest" description="Disordered" evidence="6">
    <location>
        <begin position="326"/>
        <end position="379"/>
    </location>
</feature>
<gene>
    <name evidence="9" type="ORF">HCG48_18325</name>
</gene>
<keyword evidence="2 5" id="KW-0547">Nucleotide-binding</keyword>
<dbReference type="InterPro" id="IPR008271">
    <property type="entry name" value="Ser/Thr_kinase_AS"/>
</dbReference>
<dbReference type="SMART" id="SM00220">
    <property type="entry name" value="S_TKc"/>
    <property type="match status" value="1"/>
</dbReference>
<dbReference type="PANTHER" id="PTHR43289:SF34">
    <property type="entry name" value="SERINE_THREONINE-PROTEIN KINASE YBDM-RELATED"/>
    <property type="match status" value="1"/>
</dbReference>
<feature type="binding site" evidence="5">
    <location>
        <position position="41"/>
    </location>
    <ligand>
        <name>ATP</name>
        <dbReference type="ChEBI" id="CHEBI:30616"/>
    </ligand>
</feature>
<keyword evidence="10" id="KW-1185">Reference proteome</keyword>
<dbReference type="PROSITE" id="PS00108">
    <property type="entry name" value="PROTEIN_KINASE_ST"/>
    <property type="match status" value="1"/>
</dbReference>
<reference evidence="9 10" key="1">
    <citation type="submission" date="2020-04" db="EMBL/GenBank/DDBJ databases">
        <authorList>
            <person name="Basu S."/>
            <person name="Maruthanayagam V."/>
            <person name="Chakraborty S."/>
            <person name="Pramanik A."/>
            <person name="Mukherjee J."/>
            <person name="Brink B."/>
        </authorList>
    </citation>
    <scope>NUCLEOTIDE SEQUENCE [LARGE SCALE GENOMIC DNA]</scope>
    <source>
        <strain evidence="9 10">AP17</strain>
    </source>
</reference>
<evidence type="ECO:0000256" key="3">
    <source>
        <dbReference type="ARBA" id="ARBA00022777"/>
    </source>
</evidence>
<proteinExistence type="predicted"/>
<keyword evidence="7" id="KW-1133">Transmembrane helix</keyword>
<keyword evidence="7" id="KW-0812">Transmembrane</keyword>
<dbReference type="InterPro" id="IPR017441">
    <property type="entry name" value="Protein_kinase_ATP_BS"/>
</dbReference>
<evidence type="ECO:0000313" key="10">
    <source>
        <dbReference type="Proteomes" id="UP000500857"/>
    </source>
</evidence>
<evidence type="ECO:0000256" key="5">
    <source>
        <dbReference type="PROSITE-ProRule" id="PRU10141"/>
    </source>
</evidence>
<feature type="region of interest" description="Disordered" evidence="6">
    <location>
        <begin position="389"/>
        <end position="408"/>
    </location>
</feature>
<evidence type="ECO:0000256" key="4">
    <source>
        <dbReference type="ARBA" id="ARBA00022840"/>
    </source>
</evidence>
<dbReference type="PANTHER" id="PTHR43289">
    <property type="entry name" value="MITOGEN-ACTIVATED PROTEIN KINASE KINASE KINASE 20-RELATED"/>
    <property type="match status" value="1"/>
</dbReference>